<dbReference type="Proteomes" id="UP000373449">
    <property type="component" value="Unassembled WGS sequence"/>
</dbReference>
<keyword evidence="1" id="KW-0479">Metal-binding</keyword>
<dbReference type="InterPro" id="IPR006439">
    <property type="entry name" value="HAD-SF_hydro_IA"/>
</dbReference>
<dbReference type="NCBIfam" id="TIGR01549">
    <property type="entry name" value="HAD-SF-IA-v1"/>
    <property type="match status" value="1"/>
</dbReference>
<dbReference type="RefSeq" id="WP_036014624.1">
    <property type="nucleotide sequence ID" value="NZ_CAADJA010000002.1"/>
</dbReference>
<proteinExistence type="predicted"/>
<dbReference type="GO" id="GO:0018784">
    <property type="term" value="F:(S)-2-haloacid dehalogenase activity"/>
    <property type="evidence" value="ECO:0007669"/>
    <property type="project" value="UniProtKB-EC"/>
</dbReference>
<evidence type="ECO:0000313" key="4">
    <source>
        <dbReference type="EMBL" id="VFS50120.1"/>
    </source>
</evidence>
<dbReference type="EC" id="3.8.1.2" evidence="4"/>
<dbReference type="SFLD" id="SFLDG01129">
    <property type="entry name" value="C1.5:_HAD__Beta-PGM__Phosphata"/>
    <property type="match status" value="1"/>
</dbReference>
<evidence type="ECO:0000313" key="3">
    <source>
        <dbReference type="EMBL" id="PHI30635.1"/>
    </source>
</evidence>
<dbReference type="EMBL" id="CAADJA010000002">
    <property type="protein sequence ID" value="VFS50120.1"/>
    <property type="molecule type" value="Genomic_DNA"/>
</dbReference>
<sequence length="227" mass="24957">MNQSSTSQLTSARPGSHPPKIILFDLLTALIDSWQVWNETAGSEALGRKWRMAYLKLTYGCGAYRPYETLVEEAALASGLDISFAERLRENWHNLQPWSEVVSVLGLLRQQHYQLGVVTNCSDRLGHQAAELVGVPFDIVVTSDQAGFYKPDPRPYQLALDLAGVKAEEAIFVAGSAYDLIGTAKVGIPTFWHNRIGLKAPENAPLPMKEMTTLTDLPAAINDYIGA</sequence>
<dbReference type="InterPro" id="IPR036412">
    <property type="entry name" value="HAD-like_sf"/>
</dbReference>
<evidence type="ECO:0000256" key="1">
    <source>
        <dbReference type="ARBA" id="ARBA00022723"/>
    </source>
</evidence>
<gene>
    <name evidence="4" type="primary">hdl IVa</name>
    <name evidence="3" type="ORF">CRN84_15455</name>
    <name evidence="4" type="ORF">NCTC12282_04345</name>
</gene>
<protein>
    <submittedName>
        <fullName evidence="3 4">Haloacid dehalogenase</fullName>
        <ecNumber evidence="4">3.8.1.2</ecNumber>
    </submittedName>
</protein>
<accession>A0A2C6DQC5</accession>
<reference evidence="5" key="1">
    <citation type="submission" date="2017-09" db="EMBL/GenBank/DDBJ databases">
        <title>FDA dAtabase for Regulatory Grade micrObial Sequences (FDA-ARGOS): Supporting development and validation of Infectious Disease Dx tests.</title>
        <authorList>
            <person name="Minogue T."/>
            <person name="Wolcott M."/>
            <person name="Wasieloski L."/>
            <person name="Aguilar W."/>
            <person name="Moore D."/>
            <person name="Tallon L."/>
            <person name="Sadzewicz L."/>
            <person name="Ott S."/>
            <person name="Zhao X."/>
            <person name="Nagaraj S."/>
            <person name="Vavikolanu K."/>
            <person name="Aluvathingal J."/>
            <person name="Nadendla S."/>
            <person name="Sichtig H."/>
        </authorList>
    </citation>
    <scope>NUCLEOTIDE SEQUENCE [LARGE SCALE GENOMIC DNA]</scope>
    <source>
        <strain evidence="5">FDAARGOS_387</strain>
    </source>
</reference>
<dbReference type="GO" id="GO:0046872">
    <property type="term" value="F:metal ion binding"/>
    <property type="evidence" value="ECO:0007669"/>
    <property type="project" value="UniProtKB-KW"/>
</dbReference>
<dbReference type="AlphaFoldDB" id="A0A2C6DQC5"/>
<reference evidence="3" key="2">
    <citation type="submission" date="2017-09" db="EMBL/GenBank/DDBJ databases">
        <title>FDA dAtabase for Regulatory Grade micrObial Sequences (FDA-ARGOS): Supporting development and validation of Infectious Disease Dx tests.</title>
        <authorList>
            <person name="Minogue T."/>
            <person name="Wolcott M."/>
            <person name="Wasieloski L."/>
            <person name="Aguilar W."/>
            <person name="Moore D."/>
            <person name="Tallon L.J."/>
            <person name="Sadzewicz L."/>
            <person name="Ott S."/>
            <person name="Zhao X."/>
            <person name="Nagaraj S."/>
            <person name="Vavikolanu K."/>
            <person name="Aluvathingal J."/>
            <person name="Nadendla S."/>
            <person name="Sichtig H."/>
        </authorList>
    </citation>
    <scope>NUCLEOTIDE SEQUENCE</scope>
    <source>
        <strain evidence="3">FDAARGOS_387</strain>
    </source>
</reference>
<dbReference type="InterPro" id="IPR051540">
    <property type="entry name" value="S-2-haloacid_dehalogenase"/>
</dbReference>
<keyword evidence="5" id="KW-1185">Reference proteome</keyword>
<dbReference type="PANTHER" id="PTHR43316:SF3">
    <property type="entry name" value="HALOACID DEHALOGENASE, TYPE II (AFU_ORTHOLOGUE AFUA_2G07750)-RELATED"/>
    <property type="match status" value="1"/>
</dbReference>
<dbReference type="OrthoDB" id="5865007at2"/>
<dbReference type="NCBIfam" id="TIGR01493">
    <property type="entry name" value="HAD-SF-IA-v2"/>
    <property type="match status" value="1"/>
</dbReference>
<dbReference type="EMBL" id="PDDX01000001">
    <property type="protein sequence ID" value="PHI30635.1"/>
    <property type="molecule type" value="Genomic_DNA"/>
</dbReference>
<name>A0A2C6DQC5_9GAMM</name>
<dbReference type="PRINTS" id="PR00413">
    <property type="entry name" value="HADHALOGNASE"/>
</dbReference>
<organism evidence="3 5">
    <name type="scientific">Budvicia aquatica</name>
    <dbReference type="NCBI Taxonomy" id="82979"/>
    <lineage>
        <taxon>Bacteria</taxon>
        <taxon>Pseudomonadati</taxon>
        <taxon>Pseudomonadota</taxon>
        <taxon>Gammaproteobacteria</taxon>
        <taxon>Enterobacterales</taxon>
        <taxon>Budviciaceae</taxon>
        <taxon>Budvicia</taxon>
    </lineage>
</organism>
<dbReference type="PANTHER" id="PTHR43316">
    <property type="entry name" value="HYDROLASE, HALOACID DELAHOGENASE-RELATED"/>
    <property type="match status" value="1"/>
</dbReference>
<evidence type="ECO:0000313" key="6">
    <source>
        <dbReference type="Proteomes" id="UP000373449"/>
    </source>
</evidence>
<keyword evidence="2 4" id="KW-0378">Hydrolase</keyword>
<dbReference type="InterPro" id="IPR023198">
    <property type="entry name" value="PGP-like_dom2"/>
</dbReference>
<reference evidence="4 6" key="3">
    <citation type="submission" date="2019-03" db="EMBL/GenBank/DDBJ databases">
        <authorList>
            <consortium name="Pathogen Informatics"/>
        </authorList>
    </citation>
    <scope>NUCLEOTIDE SEQUENCE [LARGE SCALE GENOMIC DNA]</scope>
    <source>
        <strain evidence="4 6">NCTC12282</strain>
    </source>
</reference>
<dbReference type="InterPro" id="IPR023214">
    <property type="entry name" value="HAD_sf"/>
</dbReference>
<dbReference type="Gene3D" id="3.40.50.1000">
    <property type="entry name" value="HAD superfamily/HAD-like"/>
    <property type="match status" value="1"/>
</dbReference>
<dbReference type="STRING" id="1111728.GCA_000427805_00198"/>
<evidence type="ECO:0000313" key="5">
    <source>
        <dbReference type="Proteomes" id="UP000224974"/>
    </source>
</evidence>
<dbReference type="InterPro" id="IPR041492">
    <property type="entry name" value="HAD_2"/>
</dbReference>
<dbReference type="Gene3D" id="1.10.150.240">
    <property type="entry name" value="Putative phosphatase, domain 2"/>
    <property type="match status" value="1"/>
</dbReference>
<dbReference type="Proteomes" id="UP000224974">
    <property type="component" value="Unassembled WGS sequence"/>
</dbReference>
<dbReference type="SFLD" id="SFLDS00003">
    <property type="entry name" value="Haloacid_Dehalogenase"/>
    <property type="match status" value="1"/>
</dbReference>
<dbReference type="Pfam" id="PF13419">
    <property type="entry name" value="HAD_2"/>
    <property type="match status" value="1"/>
</dbReference>
<evidence type="ECO:0000256" key="2">
    <source>
        <dbReference type="ARBA" id="ARBA00022801"/>
    </source>
</evidence>
<dbReference type="SUPFAM" id="SSF56784">
    <property type="entry name" value="HAD-like"/>
    <property type="match status" value="1"/>
</dbReference>